<name>A0A067JVN4_JATCU</name>
<dbReference type="Pfam" id="PF20430">
    <property type="entry name" value="Eplus_motif"/>
    <property type="match status" value="1"/>
</dbReference>
<feature type="repeat" description="PPR" evidence="3">
    <location>
        <begin position="348"/>
        <end position="382"/>
    </location>
</feature>
<dbReference type="InterPro" id="IPR002885">
    <property type="entry name" value="PPR_rpt"/>
</dbReference>
<dbReference type="AlphaFoldDB" id="A0A067JVN4"/>
<reference evidence="5 6" key="1">
    <citation type="journal article" date="2014" name="PLoS ONE">
        <title>Global Analysis of Gene Expression Profiles in Physic Nut (Jatropha curcas L.) Seedlings Exposed to Salt Stress.</title>
        <authorList>
            <person name="Zhang L."/>
            <person name="Zhang C."/>
            <person name="Wu P."/>
            <person name="Chen Y."/>
            <person name="Li M."/>
            <person name="Jiang H."/>
            <person name="Wu G."/>
        </authorList>
    </citation>
    <scope>NUCLEOTIDE SEQUENCE [LARGE SCALE GENOMIC DNA]</scope>
    <source>
        <strain evidence="6">cv. GZQX0401</strain>
        <tissue evidence="5">Young leaves</tissue>
    </source>
</reference>
<dbReference type="FunFam" id="1.25.40.10:FF:000031">
    <property type="entry name" value="Pentatricopeptide repeat-containing protein mitochondrial"/>
    <property type="match status" value="1"/>
</dbReference>
<dbReference type="GO" id="GO:0008270">
    <property type="term" value="F:zinc ion binding"/>
    <property type="evidence" value="ECO:0007669"/>
    <property type="project" value="InterPro"/>
</dbReference>
<feature type="repeat" description="PPR" evidence="3">
    <location>
        <begin position="449"/>
        <end position="483"/>
    </location>
</feature>
<dbReference type="Gene3D" id="1.25.40.10">
    <property type="entry name" value="Tetratricopeptide repeat domain"/>
    <property type="match status" value="5"/>
</dbReference>
<keyword evidence="2" id="KW-0677">Repeat</keyword>
<dbReference type="Pfam" id="PF14432">
    <property type="entry name" value="DYW_deaminase"/>
    <property type="match status" value="1"/>
</dbReference>
<dbReference type="InterPro" id="IPR046848">
    <property type="entry name" value="E_motif"/>
</dbReference>
<dbReference type="Proteomes" id="UP000027138">
    <property type="component" value="Unassembled WGS sequence"/>
</dbReference>
<comment type="similarity">
    <text evidence="1">Belongs to the PPR family. PCMP-H subfamily.</text>
</comment>
<dbReference type="PANTHER" id="PTHR47926:SF347">
    <property type="entry name" value="PENTATRICOPEPTIDE REPEAT-CONTAINING PROTEIN"/>
    <property type="match status" value="1"/>
</dbReference>
<accession>A0A067JVN4</accession>
<dbReference type="InterPro" id="IPR046849">
    <property type="entry name" value="E2_motif"/>
</dbReference>
<organism evidence="5 6">
    <name type="scientific">Jatropha curcas</name>
    <name type="common">Barbados nut</name>
    <dbReference type="NCBI Taxonomy" id="180498"/>
    <lineage>
        <taxon>Eukaryota</taxon>
        <taxon>Viridiplantae</taxon>
        <taxon>Streptophyta</taxon>
        <taxon>Embryophyta</taxon>
        <taxon>Tracheophyta</taxon>
        <taxon>Spermatophyta</taxon>
        <taxon>Magnoliopsida</taxon>
        <taxon>eudicotyledons</taxon>
        <taxon>Gunneridae</taxon>
        <taxon>Pentapetalae</taxon>
        <taxon>rosids</taxon>
        <taxon>fabids</taxon>
        <taxon>Malpighiales</taxon>
        <taxon>Euphorbiaceae</taxon>
        <taxon>Crotonoideae</taxon>
        <taxon>Jatropheae</taxon>
        <taxon>Jatropha</taxon>
    </lineage>
</organism>
<sequence length="756" mass="85904">MQLSRHHMFYLKNNLTLSPSPVPIITHVINTTKYERHQCRRFYRHHQPLSSGHSKNLTEAEILHANFIKTGSLHNVGTLNHLLNLYAKKCLNLHHAHKLFDEILNRDVRSWTVLISGFAQCEKYEMVFDAFRRMQKEGICPNQFTLSSVLKCCSSLFELRNGKGIHGWILTNGIGLDVVLENSILDLYVKCGALDYAERLFESMEGKDTVSWNIMIGGYLHIGNVEGALGLFQSLYFKDVTSWNNIVDGLMRNGCEVKALGFIYKMVESGPVFNEVTFSIALNLASCLSLLGLGKQIHGRVLRLVLHSNGFIRNSLLDMYCKCGKMDEASIIFRKMPVEISCDDSLADIVSWSSMVSGYVRNGNYELALQTFRFMVNEYFVVDKFTLTSIISACANSGMLELGRQIHAHIQKVGHKIDAHLGSSLVDMYAKCGSLSDAMKIFKQNNNLNVVLWTSMISGLALHGQAREAVQLFECMMNEGITPNEITFIGILTACNHAGLLEEGCKYFELMQKAYGIKPGAEHYVCMVDLYGRAGHLNEAKNFIQENSISDQSAVWKSFLSSCRLHKNFEMGKWVSERLLQLEQSDAGSYVLLSNIYATGHRWEDAAVIRSLMQQKRVNKLPGQSWMLLKNQVHTFVMGDRSHPQVTEIYSYLEKLIGRLKEIGYSSDVKPIMQDVEEEQSEILLGFHSEKLALAYAFMRTSSEMPIRIMKNLRICSDCHNFIKYTSQLSVREIIVRDLCRFHHFKNGHCSCGDYW</sequence>
<dbReference type="FunFam" id="1.25.40.10:FF:000351">
    <property type="entry name" value="Pentatricopeptide repeat-containing protein"/>
    <property type="match status" value="1"/>
</dbReference>
<dbReference type="FunFam" id="1.25.40.10:FF:000366">
    <property type="entry name" value="Pentatricopeptide (PPR) repeat-containing protein"/>
    <property type="match status" value="1"/>
</dbReference>
<dbReference type="KEGG" id="jcu:105644867"/>
<dbReference type="PROSITE" id="PS51375">
    <property type="entry name" value="PPR"/>
    <property type="match status" value="6"/>
</dbReference>
<gene>
    <name evidence="5" type="ORF">JCGZ_18021</name>
</gene>
<dbReference type="Pfam" id="PF13041">
    <property type="entry name" value="PPR_2"/>
    <property type="match status" value="3"/>
</dbReference>
<feature type="repeat" description="PPR" evidence="3">
    <location>
        <begin position="208"/>
        <end position="242"/>
    </location>
</feature>
<dbReference type="OrthoDB" id="442680at2759"/>
<dbReference type="GO" id="GO:0009451">
    <property type="term" value="P:RNA modification"/>
    <property type="evidence" value="ECO:0007669"/>
    <property type="project" value="InterPro"/>
</dbReference>
<dbReference type="NCBIfam" id="TIGR00756">
    <property type="entry name" value="PPR"/>
    <property type="match status" value="4"/>
</dbReference>
<proteinExistence type="inferred from homology"/>
<dbReference type="InterPro" id="IPR032867">
    <property type="entry name" value="DYW_dom"/>
</dbReference>
<protein>
    <recommendedName>
        <fullName evidence="4">DYW domain-containing protein</fullName>
    </recommendedName>
</protein>
<evidence type="ECO:0000313" key="5">
    <source>
        <dbReference type="EMBL" id="KDP26863.1"/>
    </source>
</evidence>
<dbReference type="InterPro" id="IPR011990">
    <property type="entry name" value="TPR-like_helical_dom_sf"/>
</dbReference>
<dbReference type="PANTHER" id="PTHR47926">
    <property type="entry name" value="PENTATRICOPEPTIDE REPEAT-CONTAINING PROTEIN"/>
    <property type="match status" value="1"/>
</dbReference>
<feature type="repeat" description="PPR" evidence="3">
    <location>
        <begin position="383"/>
        <end position="417"/>
    </location>
</feature>
<feature type="domain" description="DYW" evidence="4">
    <location>
        <begin position="664"/>
        <end position="756"/>
    </location>
</feature>
<feature type="repeat" description="PPR" evidence="3">
    <location>
        <begin position="107"/>
        <end position="141"/>
    </location>
</feature>
<dbReference type="EMBL" id="KK914893">
    <property type="protein sequence ID" value="KDP26863.1"/>
    <property type="molecule type" value="Genomic_DNA"/>
</dbReference>
<dbReference type="InterPro" id="IPR046960">
    <property type="entry name" value="PPR_At4g14850-like_plant"/>
</dbReference>
<feature type="repeat" description="PPR" evidence="3">
    <location>
        <begin position="309"/>
        <end position="339"/>
    </location>
</feature>
<evidence type="ECO:0000259" key="4">
    <source>
        <dbReference type="Pfam" id="PF14432"/>
    </source>
</evidence>
<dbReference type="Pfam" id="PF01535">
    <property type="entry name" value="PPR"/>
    <property type="match status" value="6"/>
</dbReference>
<evidence type="ECO:0000256" key="1">
    <source>
        <dbReference type="ARBA" id="ARBA00006643"/>
    </source>
</evidence>
<dbReference type="GO" id="GO:0003723">
    <property type="term" value="F:RNA binding"/>
    <property type="evidence" value="ECO:0007669"/>
    <property type="project" value="InterPro"/>
</dbReference>
<dbReference type="Pfam" id="PF20431">
    <property type="entry name" value="E_motif"/>
    <property type="match status" value="1"/>
</dbReference>
<evidence type="ECO:0000256" key="2">
    <source>
        <dbReference type="ARBA" id="ARBA00022737"/>
    </source>
</evidence>
<keyword evidence="6" id="KW-1185">Reference proteome</keyword>
<evidence type="ECO:0000256" key="3">
    <source>
        <dbReference type="PROSITE-ProRule" id="PRU00708"/>
    </source>
</evidence>
<evidence type="ECO:0000313" key="6">
    <source>
        <dbReference type="Proteomes" id="UP000027138"/>
    </source>
</evidence>